<dbReference type="Proteomes" id="UP001642409">
    <property type="component" value="Unassembled WGS sequence"/>
</dbReference>
<dbReference type="AlphaFoldDB" id="A0AA86RFV1"/>
<reference evidence="2 3" key="2">
    <citation type="submission" date="2024-07" db="EMBL/GenBank/DDBJ databases">
        <authorList>
            <person name="Akdeniz Z."/>
        </authorList>
    </citation>
    <scope>NUCLEOTIDE SEQUENCE [LARGE SCALE GENOMIC DNA]</scope>
</reference>
<reference evidence="1" key="1">
    <citation type="submission" date="2023-06" db="EMBL/GenBank/DDBJ databases">
        <authorList>
            <person name="Kurt Z."/>
        </authorList>
    </citation>
    <scope>NUCLEOTIDE SEQUENCE</scope>
</reference>
<dbReference type="EMBL" id="CAXDID020000022">
    <property type="protein sequence ID" value="CAL5988294.1"/>
    <property type="molecule type" value="Genomic_DNA"/>
</dbReference>
<sequence>MFSINSLELIKISIPVLQSMMYSYDGSISQEMSERQLIQIINQLSQDQVQEFITSISHIYQCEYSVIQKHIEQLQNSPSKLKNESASDSSQKYAVKKKKTTEKVVQNSQILREALIIVLESMSISINPLISDKDLALLTNKAVNHDSRLQFWNLVAAQIPNKSKKQLYDFYHNSFSKALFELNFTSNDKRIIFQINKKNPELKPAQLAEIFLQKTGRNFLKRDVIMQFVSLRRQELSFSE</sequence>
<organism evidence="1">
    <name type="scientific">Hexamita inflata</name>
    <dbReference type="NCBI Taxonomy" id="28002"/>
    <lineage>
        <taxon>Eukaryota</taxon>
        <taxon>Metamonada</taxon>
        <taxon>Diplomonadida</taxon>
        <taxon>Hexamitidae</taxon>
        <taxon>Hexamitinae</taxon>
        <taxon>Hexamita</taxon>
    </lineage>
</organism>
<gene>
    <name evidence="2" type="ORF">HINF_LOCUS10303</name>
    <name evidence="1" type="ORF">HINF_LOCUS64866</name>
</gene>
<keyword evidence="3" id="KW-1185">Reference proteome</keyword>
<accession>A0AA86RFV1</accession>
<proteinExistence type="predicted"/>
<evidence type="ECO:0000313" key="3">
    <source>
        <dbReference type="Proteomes" id="UP001642409"/>
    </source>
</evidence>
<dbReference type="EMBL" id="CATOUU010001177">
    <property type="protein sequence ID" value="CAI9977221.1"/>
    <property type="molecule type" value="Genomic_DNA"/>
</dbReference>
<protein>
    <submittedName>
        <fullName evidence="2">Hypothetical_protein</fullName>
    </submittedName>
</protein>
<evidence type="ECO:0000313" key="1">
    <source>
        <dbReference type="EMBL" id="CAI9977221.1"/>
    </source>
</evidence>
<name>A0AA86RFV1_9EUKA</name>
<comment type="caution">
    <text evidence="1">The sequence shown here is derived from an EMBL/GenBank/DDBJ whole genome shotgun (WGS) entry which is preliminary data.</text>
</comment>
<evidence type="ECO:0000313" key="2">
    <source>
        <dbReference type="EMBL" id="CAL5988294.1"/>
    </source>
</evidence>